<dbReference type="Proteomes" id="UP001597418">
    <property type="component" value="Unassembled WGS sequence"/>
</dbReference>
<dbReference type="EMBL" id="JBHUMB010000005">
    <property type="protein sequence ID" value="MFD2741939.1"/>
    <property type="molecule type" value="Genomic_DNA"/>
</dbReference>
<evidence type="ECO:0000313" key="1">
    <source>
        <dbReference type="EMBL" id="MFD2741939.1"/>
    </source>
</evidence>
<sequence length="178" mass="20422">MSTTRISKNLASQIAKKLLAKKLKSIQTIQTELSTLATEKALKCYKPELLKAFETYVDYFGSTKQCFFIYENTGQNIRSTTDLVSLNNRVPTTPKGYNLYLDLNLKDFHEIKDLQNKLDEARKDYKKAMAIVENTILNLRTPVQLKKHFPEAYDALPQKTIGTMLPMVNLDQVRSLIK</sequence>
<keyword evidence="2" id="KW-1185">Reference proteome</keyword>
<accession>A0ABW5UAZ8</accession>
<dbReference type="RefSeq" id="WP_066753097.1">
    <property type="nucleotide sequence ID" value="NZ_JBHUMB010000005.1"/>
</dbReference>
<gene>
    <name evidence="1" type="ORF">ACFSQ6_00865</name>
</gene>
<organism evidence="1 2">
    <name type="scientific">Sphingobacterium populi</name>
    <dbReference type="NCBI Taxonomy" id="1812824"/>
    <lineage>
        <taxon>Bacteria</taxon>
        <taxon>Pseudomonadati</taxon>
        <taxon>Bacteroidota</taxon>
        <taxon>Sphingobacteriia</taxon>
        <taxon>Sphingobacteriales</taxon>
        <taxon>Sphingobacteriaceae</taxon>
        <taxon>Sphingobacterium</taxon>
    </lineage>
</organism>
<reference evidence="2" key="1">
    <citation type="journal article" date="2019" name="Int. J. Syst. Evol. Microbiol.">
        <title>The Global Catalogue of Microorganisms (GCM) 10K type strain sequencing project: providing services to taxonomists for standard genome sequencing and annotation.</title>
        <authorList>
            <consortium name="The Broad Institute Genomics Platform"/>
            <consortium name="The Broad Institute Genome Sequencing Center for Infectious Disease"/>
            <person name="Wu L."/>
            <person name="Ma J."/>
        </authorList>
    </citation>
    <scope>NUCLEOTIDE SEQUENCE [LARGE SCALE GENOMIC DNA]</scope>
    <source>
        <strain evidence="2">KCTC 42247</strain>
    </source>
</reference>
<name>A0ABW5UAZ8_9SPHI</name>
<proteinExistence type="predicted"/>
<protein>
    <recommendedName>
        <fullName evidence="3">Nucleotide modification associated domain-containing protein</fullName>
    </recommendedName>
</protein>
<comment type="caution">
    <text evidence="1">The sequence shown here is derived from an EMBL/GenBank/DDBJ whole genome shotgun (WGS) entry which is preliminary data.</text>
</comment>
<evidence type="ECO:0000313" key="2">
    <source>
        <dbReference type="Proteomes" id="UP001597418"/>
    </source>
</evidence>
<evidence type="ECO:0008006" key="3">
    <source>
        <dbReference type="Google" id="ProtNLM"/>
    </source>
</evidence>